<evidence type="ECO:0000259" key="12">
    <source>
        <dbReference type="PROSITE" id="PS52002"/>
    </source>
</evidence>
<proteinExistence type="inferred from homology"/>
<dbReference type="CTD" id="20247374"/>
<dbReference type="CDD" id="cd01717">
    <property type="entry name" value="Sm_B"/>
    <property type="match status" value="1"/>
</dbReference>
<gene>
    <name evidence="13" type="ORF">LOTGIDRAFT_227005</name>
</gene>
<evidence type="ECO:0000256" key="5">
    <source>
        <dbReference type="ARBA" id="ARBA00022664"/>
    </source>
</evidence>
<evidence type="ECO:0000256" key="7">
    <source>
        <dbReference type="ARBA" id="ARBA00023187"/>
    </source>
</evidence>
<evidence type="ECO:0000256" key="6">
    <source>
        <dbReference type="ARBA" id="ARBA00022884"/>
    </source>
</evidence>
<feature type="compositionally biased region" description="Pro residues" evidence="11">
    <location>
        <begin position="173"/>
        <end position="191"/>
    </location>
</feature>
<keyword evidence="4" id="KW-0963">Cytoplasm</keyword>
<dbReference type="GO" id="GO:0003723">
    <property type="term" value="F:RNA binding"/>
    <property type="evidence" value="ECO:0007669"/>
    <property type="project" value="UniProtKB-KW"/>
</dbReference>
<reference evidence="13 14" key="1">
    <citation type="journal article" date="2013" name="Nature">
        <title>Insights into bilaterian evolution from three spiralian genomes.</title>
        <authorList>
            <person name="Simakov O."/>
            <person name="Marletaz F."/>
            <person name="Cho S.J."/>
            <person name="Edsinger-Gonzales E."/>
            <person name="Havlak P."/>
            <person name="Hellsten U."/>
            <person name="Kuo D.H."/>
            <person name="Larsson T."/>
            <person name="Lv J."/>
            <person name="Arendt D."/>
            <person name="Savage R."/>
            <person name="Osoegawa K."/>
            <person name="de Jong P."/>
            <person name="Grimwood J."/>
            <person name="Chapman J.A."/>
            <person name="Shapiro H."/>
            <person name="Aerts A."/>
            <person name="Otillar R.P."/>
            <person name="Terry A.Y."/>
            <person name="Boore J.L."/>
            <person name="Grigoriev I.V."/>
            <person name="Lindberg D.R."/>
            <person name="Seaver E.C."/>
            <person name="Weisblat D.A."/>
            <person name="Putnam N.H."/>
            <person name="Rokhsar D.S."/>
        </authorList>
    </citation>
    <scope>NUCLEOTIDE SEQUENCE [LARGE SCALE GENOMIC DNA]</scope>
</reference>
<organism evidence="13 14">
    <name type="scientific">Lottia gigantea</name>
    <name type="common">Giant owl limpet</name>
    <dbReference type="NCBI Taxonomy" id="225164"/>
    <lineage>
        <taxon>Eukaryota</taxon>
        <taxon>Metazoa</taxon>
        <taxon>Spiralia</taxon>
        <taxon>Lophotrochozoa</taxon>
        <taxon>Mollusca</taxon>
        <taxon>Gastropoda</taxon>
        <taxon>Patellogastropoda</taxon>
        <taxon>Lottioidea</taxon>
        <taxon>Lottiidae</taxon>
        <taxon>Lottia</taxon>
    </lineage>
</organism>
<evidence type="ECO:0000256" key="2">
    <source>
        <dbReference type="ARBA" id="ARBA00004496"/>
    </source>
</evidence>
<dbReference type="InterPro" id="IPR010920">
    <property type="entry name" value="LSM_dom_sf"/>
</dbReference>
<dbReference type="EMBL" id="KB201451">
    <property type="protein sequence ID" value="ESO96584.1"/>
    <property type="molecule type" value="Genomic_DNA"/>
</dbReference>
<dbReference type="GO" id="GO:0070990">
    <property type="term" value="F:snRNP binding"/>
    <property type="evidence" value="ECO:0007669"/>
    <property type="project" value="TreeGrafter"/>
</dbReference>
<dbReference type="GO" id="GO:0005737">
    <property type="term" value="C:cytoplasm"/>
    <property type="evidence" value="ECO:0007669"/>
    <property type="project" value="UniProtKB-SubCell"/>
</dbReference>
<evidence type="ECO:0000313" key="13">
    <source>
        <dbReference type="EMBL" id="ESO96584.1"/>
    </source>
</evidence>
<dbReference type="GO" id="GO:0071004">
    <property type="term" value="C:U2-type prespliceosome"/>
    <property type="evidence" value="ECO:0007669"/>
    <property type="project" value="TreeGrafter"/>
</dbReference>
<keyword evidence="9" id="KW-0687">Ribonucleoprotein</keyword>
<dbReference type="GO" id="GO:0000398">
    <property type="term" value="P:mRNA splicing, via spliceosome"/>
    <property type="evidence" value="ECO:0007669"/>
    <property type="project" value="TreeGrafter"/>
</dbReference>
<comment type="subcellular location">
    <subcellularLocation>
        <location evidence="2">Cytoplasm</location>
    </subcellularLocation>
    <subcellularLocation>
        <location evidence="1">Nucleus</location>
    </subcellularLocation>
</comment>
<keyword evidence="7" id="KW-0508">mRNA splicing</keyword>
<feature type="domain" description="Sm" evidence="12">
    <location>
        <begin position="4"/>
        <end position="86"/>
    </location>
</feature>
<evidence type="ECO:0000256" key="1">
    <source>
        <dbReference type="ARBA" id="ARBA00004123"/>
    </source>
</evidence>
<dbReference type="GeneID" id="20247374"/>
<keyword evidence="6" id="KW-0694">RNA-binding</keyword>
<evidence type="ECO:0000256" key="3">
    <source>
        <dbReference type="ARBA" id="ARBA00009123"/>
    </source>
</evidence>
<feature type="region of interest" description="Disordered" evidence="11">
    <location>
        <begin position="103"/>
        <end position="191"/>
    </location>
</feature>
<evidence type="ECO:0000256" key="8">
    <source>
        <dbReference type="ARBA" id="ARBA00023242"/>
    </source>
</evidence>
<accession>V4C4T6</accession>
<evidence type="ECO:0000256" key="4">
    <source>
        <dbReference type="ARBA" id="ARBA00022490"/>
    </source>
</evidence>
<dbReference type="AlphaFoldDB" id="V4C4T6"/>
<comment type="similarity">
    <text evidence="3">Belongs to the snRNP SmB/SmN family.</text>
</comment>
<dbReference type="Proteomes" id="UP000030746">
    <property type="component" value="Unassembled WGS sequence"/>
</dbReference>
<feature type="compositionally biased region" description="Gly residues" evidence="11">
    <location>
        <begin position="162"/>
        <end position="172"/>
    </location>
</feature>
<dbReference type="SMART" id="SM00651">
    <property type="entry name" value="Sm"/>
    <property type="match status" value="1"/>
</dbReference>
<dbReference type="GO" id="GO:0005682">
    <property type="term" value="C:U5 snRNP"/>
    <property type="evidence" value="ECO:0007669"/>
    <property type="project" value="TreeGrafter"/>
</dbReference>
<dbReference type="GO" id="GO:0046540">
    <property type="term" value="C:U4/U6 x U5 tri-snRNP complex"/>
    <property type="evidence" value="ECO:0007669"/>
    <property type="project" value="TreeGrafter"/>
</dbReference>
<feature type="compositionally biased region" description="Gly residues" evidence="11">
    <location>
        <begin position="103"/>
        <end position="119"/>
    </location>
</feature>
<dbReference type="GO" id="GO:0005685">
    <property type="term" value="C:U1 snRNP"/>
    <property type="evidence" value="ECO:0007669"/>
    <property type="project" value="TreeGrafter"/>
</dbReference>
<keyword evidence="5" id="KW-0507">mRNA processing</keyword>
<dbReference type="RefSeq" id="XP_009052720.1">
    <property type="nucleotide sequence ID" value="XM_009054472.1"/>
</dbReference>
<dbReference type="InterPro" id="IPR001163">
    <property type="entry name" value="Sm_dom_euk/arc"/>
</dbReference>
<sequence>MTVGRSSKMLQHINFRMRCMLHDSRTFIGTFKAFDKHMNIILGDCDEFRKIKPKSNKQGEREEKRVLGLVLLRGEHLVSMTVEGPPPTEESMARVPLAGMGPGGPGMGRAAGRGVGGPSQGAAPGLQGPVRGVGGPSQQMMAPQGRGGPPGMNPGMRPPNMGRGGPQGGGMRGPPPGMMRGPPPGMRGPPR</sequence>
<evidence type="ECO:0000313" key="14">
    <source>
        <dbReference type="Proteomes" id="UP000030746"/>
    </source>
</evidence>
<dbReference type="STRING" id="225164.V4C4T6"/>
<dbReference type="HOGENOM" id="CLU_076902_1_0_1"/>
<keyword evidence="14" id="KW-1185">Reference proteome</keyword>
<dbReference type="GO" id="GO:0071013">
    <property type="term" value="C:catalytic step 2 spliceosome"/>
    <property type="evidence" value="ECO:0007669"/>
    <property type="project" value="TreeGrafter"/>
</dbReference>
<dbReference type="PANTHER" id="PTHR10701">
    <property type="entry name" value="SMALL NUCLEAR RIBONUCLEOPROTEIN-ASSOCIATED PROTEIN B AND N"/>
    <property type="match status" value="1"/>
</dbReference>
<dbReference type="GO" id="GO:0005687">
    <property type="term" value="C:U4 snRNP"/>
    <property type="evidence" value="ECO:0007669"/>
    <property type="project" value="TreeGrafter"/>
</dbReference>
<protein>
    <recommendedName>
        <fullName evidence="10">Sm protein B</fullName>
    </recommendedName>
</protein>
<evidence type="ECO:0000256" key="9">
    <source>
        <dbReference type="ARBA" id="ARBA00023274"/>
    </source>
</evidence>
<dbReference type="Gene3D" id="2.30.30.100">
    <property type="match status" value="1"/>
</dbReference>
<dbReference type="PROSITE" id="PS52002">
    <property type="entry name" value="SM"/>
    <property type="match status" value="1"/>
</dbReference>
<keyword evidence="8" id="KW-0539">Nucleus</keyword>
<dbReference type="KEGG" id="lgi:LOTGIDRAFT_227005"/>
<name>V4C4T6_LOTGI</name>
<evidence type="ECO:0000256" key="11">
    <source>
        <dbReference type="SAM" id="MobiDB-lite"/>
    </source>
</evidence>
<dbReference type="OrthoDB" id="2020720at2759"/>
<evidence type="ECO:0000256" key="10">
    <source>
        <dbReference type="ARBA" id="ARBA00041355"/>
    </source>
</evidence>
<dbReference type="OMA" id="KMINYRM"/>
<dbReference type="FunFam" id="2.30.30.100:FF:000004">
    <property type="entry name" value="Small nuclear ribonucleoprotein-associated proteins"/>
    <property type="match status" value="1"/>
</dbReference>
<dbReference type="InterPro" id="IPR047575">
    <property type="entry name" value="Sm"/>
</dbReference>
<dbReference type="SUPFAM" id="SSF50182">
    <property type="entry name" value="Sm-like ribonucleoproteins"/>
    <property type="match status" value="1"/>
</dbReference>
<dbReference type="PANTHER" id="PTHR10701:SF0">
    <property type="entry name" value="SMALL NUCLEAR RIBONUCLEOPROTEIN-ASSOCIATED PROTEIN B"/>
    <property type="match status" value="1"/>
</dbReference>
<dbReference type="InterPro" id="IPR050914">
    <property type="entry name" value="snRNP_SmB/NAA38-like"/>
</dbReference>
<dbReference type="Pfam" id="PF01423">
    <property type="entry name" value="LSM"/>
    <property type="match status" value="1"/>
</dbReference>
<dbReference type="GO" id="GO:0005686">
    <property type="term" value="C:U2 snRNP"/>
    <property type="evidence" value="ECO:0007669"/>
    <property type="project" value="TreeGrafter"/>
</dbReference>